<dbReference type="PROSITE" id="PS00061">
    <property type="entry name" value="ADH_SHORT"/>
    <property type="match status" value="1"/>
</dbReference>
<dbReference type="InterPro" id="IPR020904">
    <property type="entry name" value="Sc_DH/Rdtase_CS"/>
</dbReference>
<dbReference type="PRINTS" id="PR00080">
    <property type="entry name" value="SDRFAMILY"/>
</dbReference>
<feature type="transmembrane region" description="Helical" evidence="3">
    <location>
        <begin position="40"/>
        <end position="66"/>
    </location>
</feature>
<keyword evidence="3" id="KW-0812">Transmembrane</keyword>
<dbReference type="InterPro" id="IPR036291">
    <property type="entry name" value="NAD(P)-bd_dom_sf"/>
</dbReference>
<dbReference type="PANTHER" id="PTHR43313:SF36">
    <property type="entry name" value="D-BETA-HYDROXYBUTYRATE DEHYDROGENASE, MITOCHONDRIAL"/>
    <property type="match status" value="1"/>
</dbReference>
<dbReference type="InterPro" id="IPR002347">
    <property type="entry name" value="SDR_fam"/>
</dbReference>
<dbReference type="Gene3D" id="3.40.50.720">
    <property type="entry name" value="NAD(P)-binding Rossmann-like Domain"/>
    <property type="match status" value="2"/>
</dbReference>
<gene>
    <name evidence="4" type="ORF">BaRGS_00002103</name>
</gene>
<keyword evidence="5" id="KW-1185">Reference proteome</keyword>
<name>A0ABD0M630_9CAEN</name>
<proteinExistence type="inferred from homology"/>
<accession>A0ABD0M630</accession>
<dbReference type="AlphaFoldDB" id="A0ABD0M630"/>
<organism evidence="4 5">
    <name type="scientific">Batillaria attramentaria</name>
    <dbReference type="NCBI Taxonomy" id="370345"/>
    <lineage>
        <taxon>Eukaryota</taxon>
        <taxon>Metazoa</taxon>
        <taxon>Spiralia</taxon>
        <taxon>Lophotrochozoa</taxon>
        <taxon>Mollusca</taxon>
        <taxon>Gastropoda</taxon>
        <taxon>Caenogastropoda</taxon>
        <taxon>Sorbeoconcha</taxon>
        <taxon>Cerithioidea</taxon>
        <taxon>Batillariidae</taxon>
        <taxon>Batillaria</taxon>
    </lineage>
</organism>
<evidence type="ECO:0000256" key="3">
    <source>
        <dbReference type="SAM" id="Phobius"/>
    </source>
</evidence>
<comment type="similarity">
    <text evidence="2">Belongs to the short-chain dehydrogenases/reductases (SDR) family.</text>
</comment>
<dbReference type="GO" id="GO:0016491">
    <property type="term" value="F:oxidoreductase activity"/>
    <property type="evidence" value="ECO:0007669"/>
    <property type="project" value="UniProtKB-KW"/>
</dbReference>
<evidence type="ECO:0000256" key="1">
    <source>
        <dbReference type="ARBA" id="ARBA00023002"/>
    </source>
</evidence>
<sequence>MEWFSLSADLAAYISRLLQLEENYFVCEKDRTKDVRFDVITIRMLACTYGSVLVVVAVVVVVNWFMRRRTLLPAGKSVLITGCDRGFGSMLAKHLDSLGYRVFAGCLDAEGEGARQLRKTSSDIVVVQLDVTSDKQVAHAREFVVAAMMNINWLGTVRVTKAFLPLVRAARGRVINLASLAGRVALPGFTSYSSSKFAVIGFSDSLRREMKKFGVRVITIEPSLYRTAIADREALTRQNVHMWGEAAPEVRKQYGESYFRCYLAKLAYVLRYASENVHEVVEDLTHAVSAARPYNRYVPGLFFNQLPADTFSLSPNNFQDFVLGRLMTLPAKPAVLGGRGRGRNVNGQA</sequence>
<keyword evidence="1" id="KW-0560">Oxidoreductase</keyword>
<evidence type="ECO:0000256" key="2">
    <source>
        <dbReference type="RuleBase" id="RU000363"/>
    </source>
</evidence>
<evidence type="ECO:0000313" key="4">
    <source>
        <dbReference type="EMBL" id="KAK7506628.1"/>
    </source>
</evidence>
<dbReference type="EMBL" id="JACVVK020000006">
    <property type="protein sequence ID" value="KAK7506628.1"/>
    <property type="molecule type" value="Genomic_DNA"/>
</dbReference>
<keyword evidence="3" id="KW-0472">Membrane</keyword>
<dbReference type="Pfam" id="PF00106">
    <property type="entry name" value="adh_short"/>
    <property type="match status" value="1"/>
</dbReference>
<dbReference type="Proteomes" id="UP001519460">
    <property type="component" value="Unassembled WGS sequence"/>
</dbReference>
<keyword evidence="3" id="KW-1133">Transmembrane helix</keyword>
<reference evidence="4 5" key="1">
    <citation type="journal article" date="2023" name="Sci. Data">
        <title>Genome assembly of the Korean intertidal mud-creeper Batillaria attramentaria.</title>
        <authorList>
            <person name="Patra A.K."/>
            <person name="Ho P.T."/>
            <person name="Jun S."/>
            <person name="Lee S.J."/>
            <person name="Kim Y."/>
            <person name="Won Y.J."/>
        </authorList>
    </citation>
    <scope>NUCLEOTIDE SEQUENCE [LARGE SCALE GENOMIC DNA]</scope>
    <source>
        <strain evidence="4">Wonlab-2016</strain>
    </source>
</reference>
<dbReference type="PRINTS" id="PR00081">
    <property type="entry name" value="GDHRDH"/>
</dbReference>
<comment type="caution">
    <text evidence="4">The sequence shown here is derived from an EMBL/GenBank/DDBJ whole genome shotgun (WGS) entry which is preliminary data.</text>
</comment>
<evidence type="ECO:0000313" key="5">
    <source>
        <dbReference type="Proteomes" id="UP001519460"/>
    </source>
</evidence>
<dbReference type="PANTHER" id="PTHR43313">
    <property type="entry name" value="SHORT-CHAIN DEHYDROGENASE/REDUCTASE FAMILY 9C"/>
    <property type="match status" value="1"/>
</dbReference>
<dbReference type="SUPFAM" id="SSF51735">
    <property type="entry name" value="NAD(P)-binding Rossmann-fold domains"/>
    <property type="match status" value="1"/>
</dbReference>
<protein>
    <submittedName>
        <fullName evidence="4">Uncharacterized protein</fullName>
    </submittedName>
</protein>